<feature type="domain" description="DM" evidence="4">
    <location>
        <begin position="12"/>
        <end position="62"/>
    </location>
</feature>
<dbReference type="GO" id="GO:0007548">
    <property type="term" value="P:sex differentiation"/>
    <property type="evidence" value="ECO:0007669"/>
    <property type="project" value="TreeGrafter"/>
</dbReference>
<reference evidence="5 6" key="1">
    <citation type="journal article" date="2021" name="Sci. Rep.">
        <title>Chromosome anchoring in Senegalese sole (Solea senegalensis) reveals sex-associated markers and genome rearrangements in flatfish.</title>
        <authorList>
            <person name="Guerrero-Cozar I."/>
            <person name="Gomez-Garrido J."/>
            <person name="Berbel C."/>
            <person name="Martinez-Blanch J.F."/>
            <person name="Alioto T."/>
            <person name="Claros M.G."/>
            <person name="Gagnaire P.A."/>
            <person name="Manchado M."/>
        </authorList>
    </citation>
    <scope>NUCLEOTIDE SEQUENCE [LARGE SCALE GENOMIC DNA]</scope>
    <source>
        <strain evidence="5">Sse05_10M</strain>
    </source>
</reference>
<protein>
    <submittedName>
        <fullName evidence="5">Doublesex-and mab-3-related transcription factor B1-like</fullName>
    </submittedName>
</protein>
<comment type="similarity">
    <text evidence="1">Belongs to the DMRT family.</text>
</comment>
<accession>A0AAV6R4A8</accession>
<proteinExistence type="inferred from homology"/>
<dbReference type="InterPro" id="IPR001275">
    <property type="entry name" value="DM_DNA-bd"/>
</dbReference>
<name>A0AAV6R4A8_SOLSE</name>
<evidence type="ECO:0000256" key="3">
    <source>
        <dbReference type="SAM" id="MobiDB-lite"/>
    </source>
</evidence>
<dbReference type="PANTHER" id="PTHR12322:SF53">
    <property type="entry name" value="DOUBLESEX-MAB RELATED 11E"/>
    <property type="match status" value="1"/>
</dbReference>
<keyword evidence="6" id="KW-1185">Reference proteome</keyword>
<feature type="region of interest" description="Disordered" evidence="3">
    <location>
        <begin position="199"/>
        <end position="236"/>
    </location>
</feature>
<keyword evidence="2" id="KW-0479">Metal-binding</keyword>
<keyword evidence="2" id="KW-0238">DNA-binding</keyword>
<evidence type="ECO:0000256" key="1">
    <source>
        <dbReference type="ARBA" id="ARBA00006834"/>
    </source>
</evidence>
<dbReference type="Pfam" id="PF00751">
    <property type="entry name" value="DM"/>
    <property type="match status" value="1"/>
</dbReference>
<dbReference type="Proteomes" id="UP000693946">
    <property type="component" value="Linkage Group LG20"/>
</dbReference>
<dbReference type="GO" id="GO:0005634">
    <property type="term" value="C:nucleus"/>
    <property type="evidence" value="ECO:0007669"/>
    <property type="project" value="UniProtKB-SubCell"/>
</dbReference>
<evidence type="ECO:0000256" key="2">
    <source>
        <dbReference type="PROSITE-ProRule" id="PRU00070"/>
    </source>
</evidence>
<dbReference type="PANTHER" id="PTHR12322">
    <property type="entry name" value="DOUBLESEX AND MAB-3 RELATED TRANSCRIPTION FACTOR DMRT"/>
    <property type="match status" value="1"/>
</dbReference>
<dbReference type="InterPro" id="IPR026607">
    <property type="entry name" value="DMRT"/>
</dbReference>
<dbReference type="GO" id="GO:0046872">
    <property type="term" value="F:metal ion binding"/>
    <property type="evidence" value="ECO:0007669"/>
    <property type="project" value="UniProtKB-KW"/>
</dbReference>
<feature type="region of interest" description="Disordered" evidence="3">
    <location>
        <begin position="55"/>
        <end position="105"/>
    </location>
</feature>
<dbReference type="GO" id="GO:0000981">
    <property type="term" value="F:DNA-binding transcription factor activity, RNA polymerase II-specific"/>
    <property type="evidence" value="ECO:0007669"/>
    <property type="project" value="TreeGrafter"/>
</dbReference>
<dbReference type="PROSITE" id="PS40000">
    <property type="entry name" value="DM_1"/>
    <property type="match status" value="1"/>
</dbReference>
<keyword evidence="2" id="KW-0539">Nucleus</keyword>
<dbReference type="PROSITE" id="PS50809">
    <property type="entry name" value="DM_2"/>
    <property type="match status" value="1"/>
</dbReference>
<gene>
    <name evidence="5" type="ORF">JOB18_012319</name>
</gene>
<organism evidence="5 6">
    <name type="scientific">Solea senegalensis</name>
    <name type="common">Senegalese sole</name>
    <dbReference type="NCBI Taxonomy" id="28829"/>
    <lineage>
        <taxon>Eukaryota</taxon>
        <taxon>Metazoa</taxon>
        <taxon>Chordata</taxon>
        <taxon>Craniata</taxon>
        <taxon>Vertebrata</taxon>
        <taxon>Euteleostomi</taxon>
        <taxon>Actinopterygii</taxon>
        <taxon>Neopterygii</taxon>
        <taxon>Teleostei</taxon>
        <taxon>Neoteleostei</taxon>
        <taxon>Acanthomorphata</taxon>
        <taxon>Carangaria</taxon>
        <taxon>Pleuronectiformes</taxon>
        <taxon>Pleuronectoidei</taxon>
        <taxon>Soleidae</taxon>
        <taxon>Solea</taxon>
    </lineage>
</organism>
<feature type="region of interest" description="Disordered" evidence="3">
    <location>
        <begin position="121"/>
        <end position="153"/>
    </location>
</feature>
<dbReference type="EMBL" id="JAGKHQ010000013">
    <property type="protein sequence ID" value="KAG7500231.1"/>
    <property type="molecule type" value="Genomic_DNA"/>
</dbReference>
<keyword evidence="2" id="KW-0862">Zinc</keyword>
<feature type="DNA-binding region" description="DM" evidence="2">
    <location>
        <begin position="12"/>
        <end position="62"/>
    </location>
</feature>
<dbReference type="SMART" id="SM00301">
    <property type="entry name" value="DM"/>
    <property type="match status" value="1"/>
</dbReference>
<dbReference type="AlphaFoldDB" id="A0AAV6R4A8"/>
<evidence type="ECO:0000259" key="4">
    <source>
        <dbReference type="PROSITE" id="PS50809"/>
    </source>
</evidence>
<feature type="compositionally biased region" description="Pro residues" evidence="3">
    <location>
        <begin position="131"/>
        <end position="153"/>
    </location>
</feature>
<evidence type="ECO:0000313" key="5">
    <source>
        <dbReference type="EMBL" id="KAG7500231.1"/>
    </source>
</evidence>
<dbReference type="GO" id="GO:0000978">
    <property type="term" value="F:RNA polymerase II cis-regulatory region sequence-specific DNA binding"/>
    <property type="evidence" value="ECO:0007669"/>
    <property type="project" value="TreeGrafter"/>
</dbReference>
<evidence type="ECO:0000313" key="6">
    <source>
        <dbReference type="Proteomes" id="UP000693946"/>
    </source>
</evidence>
<feature type="compositionally biased region" description="Basic and acidic residues" evidence="3">
    <location>
        <begin position="85"/>
        <end position="105"/>
    </location>
</feature>
<comment type="caution">
    <text evidence="5">The sequence shown here is derived from an EMBL/GenBank/DDBJ whole genome shotgun (WGS) entry which is preliminary data.</text>
</comment>
<sequence length="236" mass="25856">MSVSKPRRQLKCSRCRHHGFVVPQKGHVRLCPFLQCGCWKCQLITQRTRLTVQQRNLSRVRRPGPPAAEDTSSTGPSPAQMLRPRAAEAAERSADTGDHPLDLRRKPEAGAEIPEMLTFTSTQLPSTFNGLPPPPFPPRPPRPPLPPPPPPSPPPSHPVIVCGLVGHFPSYYLCPHCDRPWLPPAGVNNTALCENVQQRAVQHQPDLGPDNDNKGHHPLSSSTTTGRHPAASVHTQ</sequence>
<comment type="subcellular location">
    <subcellularLocation>
        <location evidence="2">Nucleus</location>
    </subcellularLocation>
</comment>